<dbReference type="EMBL" id="BBLT01000002">
    <property type="protein sequence ID" value="GAL84075.1"/>
    <property type="molecule type" value="Genomic_DNA"/>
</dbReference>
<keyword evidence="3" id="KW-1185">Reference proteome</keyword>
<evidence type="ECO:0000313" key="2">
    <source>
        <dbReference type="EMBL" id="GAL84075.1"/>
    </source>
</evidence>
<evidence type="ECO:0000313" key="3">
    <source>
        <dbReference type="Proteomes" id="UP000030185"/>
    </source>
</evidence>
<feature type="transmembrane region" description="Helical" evidence="1">
    <location>
        <begin position="30"/>
        <end position="47"/>
    </location>
</feature>
<name>A0A098LAX3_9BACT</name>
<dbReference type="AlphaFoldDB" id="A0A098LAX3"/>
<dbReference type="Proteomes" id="UP000030185">
    <property type="component" value="Unassembled WGS sequence"/>
</dbReference>
<keyword evidence="1" id="KW-0812">Transmembrane</keyword>
<comment type="caution">
    <text evidence="2">The sequence shown here is derived from an EMBL/GenBank/DDBJ whole genome shotgun (WGS) entry which is preliminary data.</text>
</comment>
<proteinExistence type="predicted"/>
<sequence length="50" mass="5900">MGVTVQIKNESITILVFDSAQHTRIVLKQYFILEVIFIKMILLFLINEIY</sequence>
<keyword evidence="1" id="KW-0472">Membrane</keyword>
<accession>A0A098LAX3</accession>
<keyword evidence="1" id="KW-1133">Transmembrane helix</keyword>
<evidence type="ECO:0000256" key="1">
    <source>
        <dbReference type="SAM" id="Phobius"/>
    </source>
</evidence>
<gene>
    <name evidence="2" type="ORF">MYP_1303</name>
</gene>
<dbReference type="STRING" id="153721.MYP_1303"/>
<protein>
    <submittedName>
        <fullName evidence="2">Uncharacterized protein</fullName>
    </submittedName>
</protein>
<organism evidence="2 3">
    <name type="scientific">Sporocytophaga myxococcoides</name>
    <dbReference type="NCBI Taxonomy" id="153721"/>
    <lineage>
        <taxon>Bacteria</taxon>
        <taxon>Pseudomonadati</taxon>
        <taxon>Bacteroidota</taxon>
        <taxon>Cytophagia</taxon>
        <taxon>Cytophagales</taxon>
        <taxon>Cytophagaceae</taxon>
        <taxon>Sporocytophaga</taxon>
    </lineage>
</organism>
<reference evidence="2 3" key="1">
    <citation type="submission" date="2014-09" db="EMBL/GenBank/DDBJ databases">
        <title>Sporocytophaga myxococcoides PG-01 genome sequencing.</title>
        <authorList>
            <person name="Liu L."/>
            <person name="Gao P.J."/>
            <person name="Chen G.J."/>
            <person name="Wang L.S."/>
        </authorList>
    </citation>
    <scope>NUCLEOTIDE SEQUENCE [LARGE SCALE GENOMIC DNA]</scope>
    <source>
        <strain evidence="2 3">PG-01</strain>
    </source>
</reference>